<dbReference type="InterPro" id="IPR029063">
    <property type="entry name" value="SAM-dependent_MTases_sf"/>
</dbReference>
<dbReference type="RefSeq" id="WP_264019062.1">
    <property type="nucleotide sequence ID" value="NZ_CP096973.1"/>
</dbReference>
<dbReference type="GO" id="GO:0003723">
    <property type="term" value="F:RNA binding"/>
    <property type="evidence" value="ECO:0007669"/>
    <property type="project" value="UniProtKB-UniRule"/>
</dbReference>
<dbReference type="Pfam" id="PF04378">
    <property type="entry name" value="RsmJ"/>
    <property type="match status" value="1"/>
</dbReference>
<comment type="catalytic activity">
    <reaction evidence="1">
        <text>adenosine(2030) in 23S rRNA + S-adenosyl-L-methionine = N(6)-methyladenosine(2030) in 23S rRNA + S-adenosyl-L-homocysteine + H(+)</text>
        <dbReference type="Rhea" id="RHEA:43736"/>
        <dbReference type="Rhea" id="RHEA-COMP:10668"/>
        <dbReference type="Rhea" id="RHEA-COMP:10669"/>
        <dbReference type="ChEBI" id="CHEBI:15378"/>
        <dbReference type="ChEBI" id="CHEBI:57856"/>
        <dbReference type="ChEBI" id="CHEBI:59789"/>
        <dbReference type="ChEBI" id="CHEBI:74411"/>
        <dbReference type="ChEBI" id="CHEBI:74449"/>
        <dbReference type="EC" id="2.1.1.266"/>
    </reaction>
</comment>
<keyword evidence="1" id="KW-0808">Transferase</keyword>
<organism evidence="2 3">
    <name type="scientific">Halomonas qinghailakensis</name>
    <dbReference type="NCBI Taxonomy" id="2937790"/>
    <lineage>
        <taxon>Bacteria</taxon>
        <taxon>Pseudomonadati</taxon>
        <taxon>Pseudomonadota</taxon>
        <taxon>Gammaproteobacteria</taxon>
        <taxon>Oceanospirillales</taxon>
        <taxon>Halomonadaceae</taxon>
        <taxon>Halomonas</taxon>
    </lineage>
</organism>
<feature type="binding site" evidence="1">
    <location>
        <begin position="145"/>
        <end position="146"/>
    </location>
    <ligand>
        <name>S-adenosyl-L-methionine</name>
        <dbReference type="ChEBI" id="CHEBI:59789"/>
    </ligand>
</feature>
<dbReference type="EC" id="2.1.1.266" evidence="1"/>
<feature type="binding site" evidence="1">
    <location>
        <position position="103"/>
    </location>
    <ligand>
        <name>S-adenosyl-L-methionine</name>
        <dbReference type="ChEBI" id="CHEBI:59789"/>
    </ligand>
</feature>
<dbReference type="GO" id="GO:0070475">
    <property type="term" value="P:rRNA base methylation"/>
    <property type="evidence" value="ECO:0007669"/>
    <property type="project" value="UniProtKB-UniRule"/>
</dbReference>
<feature type="active site" description="Proton acceptor" evidence="1">
    <location>
        <position position="166"/>
    </location>
</feature>
<feature type="binding site" evidence="1">
    <location>
        <position position="42"/>
    </location>
    <ligand>
        <name>S-adenosyl-L-methionine</name>
        <dbReference type="ChEBI" id="CHEBI:59789"/>
    </ligand>
</feature>
<dbReference type="EMBL" id="CP096973">
    <property type="protein sequence ID" value="UYO76011.1"/>
    <property type="molecule type" value="Genomic_DNA"/>
</dbReference>
<evidence type="ECO:0000313" key="3">
    <source>
        <dbReference type="Proteomes" id="UP001164935"/>
    </source>
</evidence>
<gene>
    <name evidence="1 2" type="primary">rlmJ</name>
    <name evidence="2" type="ORF">M0220_07685</name>
</gene>
<reference evidence="2" key="1">
    <citation type="submission" date="2022-05" db="EMBL/GenBank/DDBJ databases">
        <title>Complete sequence of a novel PHA-producing Halomonas strain.</title>
        <authorList>
            <person name="Zheng Z."/>
        </authorList>
    </citation>
    <scope>NUCLEOTIDE SEQUENCE</scope>
    <source>
        <strain evidence="2">ZZQ-149</strain>
    </source>
</reference>
<feature type="binding site" evidence="1">
    <location>
        <position position="166"/>
    </location>
    <ligand>
        <name>S-adenosyl-L-methionine</name>
        <dbReference type="ChEBI" id="CHEBI:59789"/>
    </ligand>
</feature>
<dbReference type="PANTHER" id="PTHR37426:SF1">
    <property type="entry name" value="RIBOSOMAL RNA LARGE SUBUNIT METHYLTRANSFERASE J"/>
    <property type="match status" value="1"/>
</dbReference>
<dbReference type="Gene3D" id="3.40.50.150">
    <property type="entry name" value="Vaccinia Virus protein VP39"/>
    <property type="match status" value="1"/>
</dbReference>
<feature type="site" description="Interaction with substrate rRNA" evidence="1">
    <location>
        <position position="4"/>
    </location>
</feature>
<dbReference type="KEGG" id="hqn:M0220_07685"/>
<keyword evidence="1" id="KW-0949">S-adenosyl-L-methionine</keyword>
<evidence type="ECO:0000256" key="1">
    <source>
        <dbReference type="HAMAP-Rule" id="MF_00934"/>
    </source>
</evidence>
<keyword evidence="3" id="KW-1185">Reference proteome</keyword>
<feature type="binding site" evidence="1">
    <location>
        <position position="19"/>
    </location>
    <ligand>
        <name>S-adenosyl-L-methionine</name>
        <dbReference type="ChEBI" id="CHEBI:59789"/>
    </ligand>
</feature>
<dbReference type="SUPFAM" id="SSF53335">
    <property type="entry name" value="S-adenosyl-L-methionine-dependent methyltransferases"/>
    <property type="match status" value="1"/>
</dbReference>
<dbReference type="Proteomes" id="UP001164935">
    <property type="component" value="Chromosome"/>
</dbReference>
<keyword evidence="1" id="KW-0489">Methyltransferase</keyword>
<dbReference type="PANTHER" id="PTHR37426">
    <property type="entry name" value="RIBOSOMAL RNA LARGE SUBUNIT METHYLTRANSFERASE J"/>
    <property type="match status" value="1"/>
</dbReference>
<evidence type="ECO:0000313" key="2">
    <source>
        <dbReference type="EMBL" id="UYO76011.1"/>
    </source>
</evidence>
<dbReference type="HAMAP" id="MF_00934">
    <property type="entry name" value="23SrRNA_methyltr_J"/>
    <property type="match status" value="1"/>
</dbReference>
<feature type="binding site" evidence="1">
    <location>
        <position position="121"/>
    </location>
    <ligand>
        <name>S-adenosyl-L-methionine</name>
        <dbReference type="ChEBI" id="CHEBI:59789"/>
    </ligand>
</feature>
<dbReference type="GO" id="GO:0005829">
    <property type="term" value="C:cytosol"/>
    <property type="evidence" value="ECO:0007669"/>
    <property type="project" value="TreeGrafter"/>
</dbReference>
<dbReference type="GO" id="GO:0036307">
    <property type="term" value="F:23S rRNA (adenine(2030)-N(6))-methyltransferase activity"/>
    <property type="evidence" value="ECO:0007669"/>
    <property type="project" value="UniProtKB-UniRule"/>
</dbReference>
<dbReference type="AlphaFoldDB" id="A0AA46YQ78"/>
<comment type="subunit">
    <text evidence="1">Monomer.</text>
</comment>
<comment type="function">
    <text evidence="1">Specifically methylates the adenine in position 2030 of 23S rRNA.</text>
</comment>
<sequence length="281" mass="31740">MLSYQHAYHAGNFADVQKHLTLYAVAEYLLRKKTAITYVDTHAGRGLYPLNTKETQRLQEYREGIWPLWQARGQLTDPLLNSWLTTLGTAQPNASELTHYPGSPWWLSQPLREQDRLTLFELHPGEHEHLSAQSLSPQAQRIYGDGLAGLSGLVPVATPRLCVLIDPSYERKAEYLEVVDAVAYSLAKVRHAVLLVWYPLLPAGKHHSLLNGLRESGIRKIWRSELQRYTPNEQSHGMYGSGMLVINPPWGLDERLAAAMGHLTPLLGTDSDYRSEWLVGE</sequence>
<name>A0AA46YQ78_9GAMM</name>
<comment type="similarity">
    <text evidence="1">Belongs to the RlmJ family.</text>
</comment>
<dbReference type="InterPro" id="IPR007473">
    <property type="entry name" value="RlmJ"/>
</dbReference>
<keyword evidence="1" id="KW-0698">rRNA processing</keyword>
<proteinExistence type="inferred from homology"/>
<accession>A0AA46YQ78</accession>
<protein>
    <recommendedName>
        <fullName evidence="1">Ribosomal RNA large subunit methyltransferase J</fullName>
        <ecNumber evidence="1">2.1.1.266</ecNumber>
    </recommendedName>
    <alternativeName>
        <fullName evidence="1">23S rRNA (adenine(2030)-N6)-methyltransferase</fullName>
    </alternativeName>
    <alternativeName>
        <fullName evidence="1">23S rRNA m6A2030 methyltransferase</fullName>
    </alternativeName>
</protein>
<keyword evidence="1" id="KW-0694">RNA-binding</keyword>